<evidence type="ECO:0000313" key="3">
    <source>
        <dbReference type="Proteomes" id="UP000250235"/>
    </source>
</evidence>
<feature type="domain" description="3'-5' exonuclease" evidence="1">
    <location>
        <begin position="374"/>
        <end position="552"/>
    </location>
</feature>
<dbReference type="GO" id="GO:0006139">
    <property type="term" value="P:nucleobase-containing compound metabolic process"/>
    <property type="evidence" value="ECO:0007669"/>
    <property type="project" value="InterPro"/>
</dbReference>
<dbReference type="OrthoDB" id="10261556at2759"/>
<gene>
    <name evidence="2" type="ORF">F511_31849</name>
</gene>
<dbReference type="InterPro" id="IPR036397">
    <property type="entry name" value="RNaseH_sf"/>
</dbReference>
<protein>
    <recommendedName>
        <fullName evidence="1">3'-5' exonuclease domain-containing protein</fullName>
    </recommendedName>
</protein>
<evidence type="ECO:0000313" key="2">
    <source>
        <dbReference type="EMBL" id="KZV19479.1"/>
    </source>
</evidence>
<dbReference type="GO" id="GO:0003676">
    <property type="term" value="F:nucleic acid binding"/>
    <property type="evidence" value="ECO:0007669"/>
    <property type="project" value="InterPro"/>
</dbReference>
<evidence type="ECO:0000259" key="1">
    <source>
        <dbReference type="SMART" id="SM00474"/>
    </source>
</evidence>
<accession>A0A2Z7AJP9</accession>
<dbReference type="Proteomes" id="UP000250235">
    <property type="component" value="Unassembled WGS sequence"/>
</dbReference>
<dbReference type="GO" id="GO:0008408">
    <property type="term" value="F:3'-5' exonuclease activity"/>
    <property type="evidence" value="ECO:0007669"/>
    <property type="project" value="InterPro"/>
</dbReference>
<dbReference type="AlphaFoldDB" id="A0A2Z7AJP9"/>
<proteinExistence type="predicted"/>
<dbReference type="SMART" id="SM00474">
    <property type="entry name" value="35EXOc"/>
    <property type="match status" value="1"/>
</dbReference>
<dbReference type="SUPFAM" id="SSF53098">
    <property type="entry name" value="Ribonuclease H-like"/>
    <property type="match status" value="1"/>
</dbReference>
<dbReference type="EMBL" id="KV016695">
    <property type="protein sequence ID" value="KZV19479.1"/>
    <property type="molecule type" value="Genomic_DNA"/>
</dbReference>
<dbReference type="PANTHER" id="PTHR47765:SF2">
    <property type="entry name" value="EXONUCLEASE MUT-7 HOMOLOG"/>
    <property type="match status" value="1"/>
</dbReference>
<dbReference type="Gene3D" id="3.30.420.10">
    <property type="entry name" value="Ribonuclease H-like superfamily/Ribonuclease H"/>
    <property type="match status" value="1"/>
</dbReference>
<name>A0A2Z7AJP9_9LAMI</name>
<keyword evidence="3" id="KW-1185">Reference proteome</keyword>
<reference evidence="2 3" key="1">
    <citation type="journal article" date="2015" name="Proc. Natl. Acad. Sci. U.S.A.">
        <title>The resurrection genome of Boea hygrometrica: A blueprint for survival of dehydration.</title>
        <authorList>
            <person name="Xiao L."/>
            <person name="Yang G."/>
            <person name="Zhang L."/>
            <person name="Yang X."/>
            <person name="Zhao S."/>
            <person name="Ji Z."/>
            <person name="Zhou Q."/>
            <person name="Hu M."/>
            <person name="Wang Y."/>
            <person name="Chen M."/>
            <person name="Xu Y."/>
            <person name="Jin H."/>
            <person name="Xiao X."/>
            <person name="Hu G."/>
            <person name="Bao F."/>
            <person name="Hu Y."/>
            <person name="Wan P."/>
            <person name="Li L."/>
            <person name="Deng X."/>
            <person name="Kuang T."/>
            <person name="Xiang C."/>
            <person name="Zhu J.K."/>
            <person name="Oliver M.J."/>
            <person name="He Y."/>
        </authorList>
    </citation>
    <scope>NUCLEOTIDE SEQUENCE [LARGE SCALE GENOMIC DNA]</scope>
    <source>
        <strain evidence="3">cv. XS01</strain>
    </source>
</reference>
<dbReference type="Pfam" id="PF01612">
    <property type="entry name" value="DNA_pol_A_exo1"/>
    <property type="match status" value="1"/>
</dbReference>
<dbReference type="InterPro" id="IPR012337">
    <property type="entry name" value="RNaseH-like_sf"/>
</dbReference>
<sequence>MDRRSMQMETPISKHAFFDLSHVSPLVFLYLLKGCYDYGTCKAAVKFRALQKQVHLVLLNNSQAGPATFIARCICIMPIFDSYRDGFSHLIVSALRRFLKLGHYGDDLQKAKLYAAKLFVGFVGGSIVIDEGILIKVVQTFDVNLIDIEKAIPDIHMDKDHKVETGKEVVEKYVFRLIEFQSYLTAVDLLIQFSIREPGDSLLLKMMKYQQFKAAEKWAAFMGKATLCLLVQEYADQKLAHPAYDVIKKYGLRSEFPELYLQGKERQAYLCYSLKKLAEKGVWEIAEARAKGDGHLLEYLVVEVNITCILWYDVTKACSIFGNVYLAMEAGYCEKVEELCARYSLEGFSRSKELEVDVIPRRHLQLHELFIEDVIWVDEVHGLRNATCYFEECKVVGVDCEWKPNYEKGSNPSKVSIMQMASDKKVYIFDLIKLHEDVPTVLDECLSSILQSPSILKLGYNFQCDVKQLAHSYGELTCFKHYDMLLDIQNVFKEPCGGLSGLAEKILGTGLNKTRRNSNWEQRPLNQYQLEYAALDAAVLVHIFRHVGSHTSPAGASDGHAKIEWKSYIVWILENLTLYIFLLCVHACEGVPAPSFDIFNQIIWLICPSTTDLIHFYLYCETK</sequence>
<dbReference type="InterPro" id="IPR052408">
    <property type="entry name" value="Exonuclease_MUT-7-like"/>
</dbReference>
<organism evidence="2 3">
    <name type="scientific">Dorcoceras hygrometricum</name>
    <dbReference type="NCBI Taxonomy" id="472368"/>
    <lineage>
        <taxon>Eukaryota</taxon>
        <taxon>Viridiplantae</taxon>
        <taxon>Streptophyta</taxon>
        <taxon>Embryophyta</taxon>
        <taxon>Tracheophyta</taxon>
        <taxon>Spermatophyta</taxon>
        <taxon>Magnoliopsida</taxon>
        <taxon>eudicotyledons</taxon>
        <taxon>Gunneridae</taxon>
        <taxon>Pentapetalae</taxon>
        <taxon>asterids</taxon>
        <taxon>lamiids</taxon>
        <taxon>Lamiales</taxon>
        <taxon>Gesneriaceae</taxon>
        <taxon>Didymocarpoideae</taxon>
        <taxon>Trichosporeae</taxon>
        <taxon>Loxocarpinae</taxon>
        <taxon>Dorcoceras</taxon>
    </lineage>
</organism>
<dbReference type="PANTHER" id="PTHR47765">
    <property type="entry name" value="3'-5' EXONUCLEASE DOMAIN-CONTAINING PROTEIN"/>
    <property type="match status" value="1"/>
</dbReference>
<dbReference type="InterPro" id="IPR002562">
    <property type="entry name" value="3'-5'_exonuclease_dom"/>
</dbReference>